<feature type="compositionally biased region" description="Low complexity" evidence="1">
    <location>
        <begin position="597"/>
        <end position="627"/>
    </location>
</feature>
<feature type="region of interest" description="Disordered" evidence="1">
    <location>
        <begin position="238"/>
        <end position="432"/>
    </location>
</feature>
<evidence type="ECO:0000259" key="3">
    <source>
        <dbReference type="PROSITE" id="PS51338"/>
    </source>
</evidence>
<feature type="compositionally biased region" description="Polar residues" evidence="1">
    <location>
        <begin position="332"/>
        <end position="357"/>
    </location>
</feature>
<evidence type="ECO:0000259" key="2">
    <source>
        <dbReference type="PROSITE" id="PS51082"/>
    </source>
</evidence>
<accession>A0ABD1J106</accession>
<dbReference type="PANTHER" id="PTHR15708:SF10">
    <property type="entry name" value="PROTEIN MTSS 1"/>
    <property type="match status" value="1"/>
</dbReference>
<dbReference type="CDD" id="cd22060">
    <property type="entry name" value="WH2_MTSS1"/>
    <property type="match status" value="1"/>
</dbReference>
<feature type="domain" description="WH2" evidence="2">
    <location>
        <begin position="648"/>
        <end position="665"/>
    </location>
</feature>
<dbReference type="Gene3D" id="1.20.1270.60">
    <property type="entry name" value="Arfaptin homology (AH) domain/BAR domain"/>
    <property type="match status" value="1"/>
</dbReference>
<dbReference type="AlphaFoldDB" id="A0ABD1J106"/>
<evidence type="ECO:0000313" key="4">
    <source>
        <dbReference type="EMBL" id="KAL2080185.1"/>
    </source>
</evidence>
<dbReference type="EMBL" id="JBHFQA010000021">
    <property type="protein sequence ID" value="KAL2080185.1"/>
    <property type="molecule type" value="Genomic_DNA"/>
</dbReference>
<dbReference type="InterPro" id="IPR003124">
    <property type="entry name" value="WH2_dom"/>
</dbReference>
<feature type="region of interest" description="Disordered" evidence="1">
    <location>
        <begin position="520"/>
        <end position="676"/>
    </location>
</feature>
<dbReference type="SUPFAM" id="SSF103657">
    <property type="entry name" value="BAR/IMD domain-like"/>
    <property type="match status" value="1"/>
</dbReference>
<proteinExistence type="predicted"/>
<protein>
    <submittedName>
        <fullName evidence="4">Uncharacterized protein</fullName>
    </submittedName>
</protein>
<dbReference type="InterPro" id="IPR030127">
    <property type="entry name" value="MTSS1/MTSS2"/>
</dbReference>
<dbReference type="Pfam" id="PF08397">
    <property type="entry name" value="IMD"/>
    <property type="match status" value="1"/>
</dbReference>
<gene>
    <name evidence="4" type="ORF">ACEWY4_023978</name>
</gene>
<name>A0ABD1J106_9TELE</name>
<organism evidence="4 5">
    <name type="scientific">Coilia grayii</name>
    <name type="common">Gray's grenadier anchovy</name>
    <dbReference type="NCBI Taxonomy" id="363190"/>
    <lineage>
        <taxon>Eukaryota</taxon>
        <taxon>Metazoa</taxon>
        <taxon>Chordata</taxon>
        <taxon>Craniata</taxon>
        <taxon>Vertebrata</taxon>
        <taxon>Euteleostomi</taxon>
        <taxon>Actinopterygii</taxon>
        <taxon>Neopterygii</taxon>
        <taxon>Teleostei</taxon>
        <taxon>Clupei</taxon>
        <taxon>Clupeiformes</taxon>
        <taxon>Clupeoidei</taxon>
        <taxon>Engraulidae</taxon>
        <taxon>Coilinae</taxon>
        <taxon>Coilia</taxon>
    </lineage>
</organism>
<evidence type="ECO:0000256" key="1">
    <source>
        <dbReference type="SAM" id="MobiDB-lite"/>
    </source>
</evidence>
<dbReference type="PANTHER" id="PTHR15708">
    <property type="entry name" value="ACTIN BUNDLING/MISSING IN METASTASIS-RELATED"/>
    <property type="match status" value="1"/>
</dbReference>
<evidence type="ECO:0000313" key="5">
    <source>
        <dbReference type="Proteomes" id="UP001591681"/>
    </source>
</evidence>
<sequence length="676" mass="73131">MCGPNPPPQKFLSPPRVDAKWDCCVKNGTALQKPLSQMDCVSIQPALQPPSKGGTRDIGSALTRMCMRHRSIEAKLRQFSMVFIDCLINPLQEQMEEWKRVANTLDKDHAKEYKKARQEIKKKSSDTLKLQKKAKKGRGDIQPQLDSAMQDVSDKYLLLEETEKQAVRKALIEERGRFCTFVSMLRPVVDEEMSMLGEITHLQTISDDLKTLTMDPHKLPPSSEQVIIDLKGSDYSWSYQTPPSSPSTTVSRKSSMCSSLNSVNSSDSRSSGSHSHSPTSHYRYRGSVPPQQGPARLPSVSSHDSGFISQDAYQSKSPSPMPPETTPQPSSGSCPSDASESGQANDEGSPLTPQGPSQPCPTDGEKDWAKPGPYDQPMVNTLRRNKEKREPTDPTSPQAGEASSAGEDPQRPRTTNTTTTAKQEEAEAHEELAIALSRGLQLDIQHCSRDSLQCSSGYSTQTNTPCCSEDTIPSQVSDYDYFSVGGEQEVDQQDFDKSSTIPRNSDISQSYRRMFQAKRPASTAGLPSNAGPVILTPGVATIRRTPSSKPNLRRPSGGIGPIPIRTPMIPVKTPTVPELPAGPPFSEESETGSPVSPAGSPTATAGNTASTTTTASSSPGSSPQAHAPDVEPHGEGGVEGDEPPQSPQGDNMLLAIRRGVKLKKTMTNDRSAPRIA</sequence>
<feature type="domain" description="IMD" evidence="3">
    <location>
        <begin position="51"/>
        <end position="233"/>
    </location>
</feature>
<feature type="compositionally biased region" description="Low complexity" evidence="1">
    <location>
        <begin position="238"/>
        <end position="281"/>
    </location>
</feature>
<reference evidence="4 5" key="1">
    <citation type="submission" date="2024-09" db="EMBL/GenBank/DDBJ databases">
        <title>A chromosome-level genome assembly of Gray's grenadier anchovy, Coilia grayii.</title>
        <authorList>
            <person name="Fu Z."/>
        </authorList>
    </citation>
    <scope>NUCLEOTIDE SEQUENCE [LARGE SCALE GENOMIC DNA]</scope>
    <source>
        <strain evidence="4">G4</strain>
        <tissue evidence="4">Muscle</tissue>
    </source>
</reference>
<comment type="caution">
    <text evidence="4">The sequence shown here is derived from an EMBL/GenBank/DDBJ whole genome shotgun (WGS) entry which is preliminary data.</text>
</comment>
<dbReference type="InterPro" id="IPR027267">
    <property type="entry name" value="AH/BAR_dom_sf"/>
</dbReference>
<feature type="region of interest" description="Disordered" evidence="1">
    <location>
        <begin position="123"/>
        <end position="145"/>
    </location>
</feature>
<dbReference type="InterPro" id="IPR013606">
    <property type="entry name" value="I-BAR_dom"/>
</dbReference>
<dbReference type="PROSITE" id="PS51338">
    <property type="entry name" value="IMD"/>
    <property type="match status" value="1"/>
</dbReference>
<feature type="compositionally biased region" description="Polar residues" evidence="1">
    <location>
        <begin position="299"/>
        <end position="314"/>
    </location>
</feature>
<feature type="compositionally biased region" description="Basic and acidic residues" evidence="1">
    <location>
        <begin position="422"/>
        <end position="432"/>
    </location>
</feature>
<dbReference type="Proteomes" id="UP001591681">
    <property type="component" value="Unassembled WGS sequence"/>
</dbReference>
<dbReference type="PROSITE" id="PS51082">
    <property type="entry name" value="WH2"/>
    <property type="match status" value="1"/>
</dbReference>
<dbReference type="Pfam" id="PF02205">
    <property type="entry name" value="WH2"/>
    <property type="match status" value="1"/>
</dbReference>
<keyword evidence="5" id="KW-1185">Reference proteome</keyword>